<accession>A0ACC2MBB2</accession>
<reference evidence="1 2" key="1">
    <citation type="journal article" date="2022" name="Hortic Res">
        <title>A haplotype resolved chromosomal level avocado genome allows analysis of novel avocado genes.</title>
        <authorList>
            <person name="Nath O."/>
            <person name="Fletcher S.J."/>
            <person name="Hayward A."/>
            <person name="Shaw L.M."/>
            <person name="Masouleh A.K."/>
            <person name="Furtado A."/>
            <person name="Henry R.J."/>
            <person name="Mitter N."/>
        </authorList>
    </citation>
    <scope>NUCLEOTIDE SEQUENCE [LARGE SCALE GENOMIC DNA]</scope>
    <source>
        <strain evidence="2">cv. Hass</strain>
    </source>
</reference>
<proteinExistence type="predicted"/>
<dbReference type="Proteomes" id="UP001234297">
    <property type="component" value="Chromosome 2"/>
</dbReference>
<evidence type="ECO:0000313" key="2">
    <source>
        <dbReference type="Proteomes" id="UP001234297"/>
    </source>
</evidence>
<evidence type="ECO:0000313" key="1">
    <source>
        <dbReference type="EMBL" id="KAJ8642931.1"/>
    </source>
</evidence>
<dbReference type="EMBL" id="CM056810">
    <property type="protein sequence ID" value="KAJ8642931.1"/>
    <property type="molecule type" value="Genomic_DNA"/>
</dbReference>
<protein>
    <submittedName>
        <fullName evidence="1">Uncharacterized protein</fullName>
    </submittedName>
</protein>
<organism evidence="1 2">
    <name type="scientific">Persea americana</name>
    <name type="common">Avocado</name>
    <dbReference type="NCBI Taxonomy" id="3435"/>
    <lineage>
        <taxon>Eukaryota</taxon>
        <taxon>Viridiplantae</taxon>
        <taxon>Streptophyta</taxon>
        <taxon>Embryophyta</taxon>
        <taxon>Tracheophyta</taxon>
        <taxon>Spermatophyta</taxon>
        <taxon>Magnoliopsida</taxon>
        <taxon>Magnoliidae</taxon>
        <taxon>Laurales</taxon>
        <taxon>Lauraceae</taxon>
        <taxon>Persea</taxon>
    </lineage>
</organism>
<name>A0ACC2MBB2_PERAE</name>
<gene>
    <name evidence="1" type="ORF">MRB53_004679</name>
</gene>
<sequence length="150" mass="17659">MDKNPRLPFKVGQLAESRSFVPGFRAAWFRCKIKEIKLKNGQFLHTLEYFDFPDEKLRCTKVYQKNKYDRLSAPREKKSHLMLRPCFPPHYSESQMVNLHNICGVIAIVVDEWKVGDLVDWWYEGCYWSGRITRLLGSDKVQLILCNVTS</sequence>
<keyword evidence="2" id="KW-1185">Reference proteome</keyword>
<comment type="caution">
    <text evidence="1">The sequence shown here is derived from an EMBL/GenBank/DDBJ whole genome shotgun (WGS) entry which is preliminary data.</text>
</comment>